<name>A0A1B1MVK0_9BACL</name>
<dbReference type="AlphaFoldDB" id="A0A1B1MVK0"/>
<protein>
    <submittedName>
        <fullName evidence="1">Uncharacterized protein</fullName>
    </submittedName>
</protein>
<dbReference type="KEGG" id="pyg:AWM70_00120"/>
<evidence type="ECO:0000313" key="2">
    <source>
        <dbReference type="Proteomes" id="UP000092573"/>
    </source>
</evidence>
<sequence>MERSGEELTRAMLLNSQSRGSLEEVAGEDDSVEWKGLSGEQTLDPGEEAPFYAQWEGRDLTRQMYLQSYD</sequence>
<proteinExistence type="predicted"/>
<gene>
    <name evidence="1" type="ORF">AWM70_00120</name>
</gene>
<accession>A0A1B1MVK0</accession>
<reference evidence="1 2" key="1">
    <citation type="submission" date="2016-01" db="EMBL/GenBank/DDBJ databases">
        <title>Complete Genome Sequence of Paenibacillus yonginensis DCY84, a novel Plant Growth-Promoting Bacteria with Elicitation of Induced Systemic Resistance.</title>
        <authorList>
            <person name="Kim Y.J."/>
            <person name="Yang D.C."/>
            <person name="Sukweenadhi J."/>
        </authorList>
    </citation>
    <scope>NUCLEOTIDE SEQUENCE [LARGE SCALE GENOMIC DNA]</scope>
    <source>
        <strain evidence="1 2">DCY84</strain>
    </source>
</reference>
<keyword evidence="2" id="KW-1185">Reference proteome</keyword>
<evidence type="ECO:0000313" key="1">
    <source>
        <dbReference type="EMBL" id="ANS73185.1"/>
    </source>
</evidence>
<dbReference type="Proteomes" id="UP000092573">
    <property type="component" value="Chromosome"/>
</dbReference>
<dbReference type="EMBL" id="CP014167">
    <property type="protein sequence ID" value="ANS73185.1"/>
    <property type="molecule type" value="Genomic_DNA"/>
</dbReference>
<organism evidence="1 2">
    <name type="scientific">Paenibacillus yonginensis</name>
    <dbReference type="NCBI Taxonomy" id="1462996"/>
    <lineage>
        <taxon>Bacteria</taxon>
        <taxon>Bacillati</taxon>
        <taxon>Bacillota</taxon>
        <taxon>Bacilli</taxon>
        <taxon>Bacillales</taxon>
        <taxon>Paenibacillaceae</taxon>
        <taxon>Paenibacillus</taxon>
    </lineage>
</organism>